<dbReference type="GO" id="GO:0005524">
    <property type="term" value="F:ATP binding"/>
    <property type="evidence" value="ECO:0007669"/>
    <property type="project" value="UniProtKB-KW"/>
</dbReference>
<feature type="compositionally biased region" description="Gly residues" evidence="8">
    <location>
        <begin position="611"/>
        <end position="624"/>
    </location>
</feature>
<dbReference type="CDD" id="cd17982">
    <property type="entry name" value="DEXHc_DHX37"/>
    <property type="match status" value="1"/>
</dbReference>
<dbReference type="Pfam" id="PF00271">
    <property type="entry name" value="Helicase_C"/>
    <property type="match status" value="1"/>
</dbReference>
<feature type="compositionally biased region" description="Low complexity" evidence="8">
    <location>
        <begin position="56"/>
        <end position="75"/>
    </location>
</feature>
<dbReference type="InterPro" id="IPR027417">
    <property type="entry name" value="P-loop_NTPase"/>
</dbReference>
<dbReference type="GO" id="GO:0000462">
    <property type="term" value="P:maturation of SSU-rRNA from tricistronic rRNA transcript (SSU-rRNA, 5.8S rRNA, LSU-rRNA)"/>
    <property type="evidence" value="ECO:0007669"/>
    <property type="project" value="TreeGrafter"/>
</dbReference>
<proteinExistence type="inferred from homology"/>
<dbReference type="SMART" id="SM00487">
    <property type="entry name" value="DEXDc"/>
    <property type="match status" value="1"/>
</dbReference>
<dbReference type="PANTHER" id="PTHR18934:SF99">
    <property type="entry name" value="ATP-DEPENDENT RNA HELICASE DHX37-RELATED"/>
    <property type="match status" value="1"/>
</dbReference>
<evidence type="ECO:0000256" key="3">
    <source>
        <dbReference type="ARBA" id="ARBA00022741"/>
    </source>
</evidence>
<feature type="region of interest" description="Disordered" evidence="8">
    <location>
        <begin position="156"/>
        <end position="262"/>
    </location>
</feature>
<dbReference type="EC" id="3.6.4.13" evidence="2"/>
<feature type="non-terminal residue" evidence="11">
    <location>
        <position position="1"/>
    </location>
</feature>
<dbReference type="Gene3D" id="3.40.50.300">
    <property type="entry name" value="P-loop containing nucleotide triphosphate hydrolases"/>
    <property type="match status" value="3"/>
</dbReference>
<feature type="compositionally biased region" description="Basic residues" evidence="8">
    <location>
        <begin position="1"/>
        <end position="10"/>
    </location>
</feature>
<dbReference type="FunFam" id="3.40.50.300:FF:000637">
    <property type="entry name" value="ATP-dependent RNA helicase DHX37/DHR1"/>
    <property type="match status" value="1"/>
</dbReference>
<evidence type="ECO:0000256" key="5">
    <source>
        <dbReference type="ARBA" id="ARBA00022806"/>
    </source>
</evidence>
<dbReference type="SUPFAM" id="SSF52540">
    <property type="entry name" value="P-loop containing nucleoside triphosphate hydrolases"/>
    <property type="match status" value="1"/>
</dbReference>
<dbReference type="CDD" id="cd18791">
    <property type="entry name" value="SF2_C_RHA"/>
    <property type="match status" value="1"/>
</dbReference>
<feature type="region of interest" description="Disordered" evidence="8">
    <location>
        <begin position="609"/>
        <end position="636"/>
    </location>
</feature>
<accession>A0A8J4LQ37</accession>
<comment type="catalytic activity">
    <reaction evidence="7">
        <text>ATP + H2O = ADP + phosphate + H(+)</text>
        <dbReference type="Rhea" id="RHEA:13065"/>
        <dbReference type="ChEBI" id="CHEBI:15377"/>
        <dbReference type="ChEBI" id="CHEBI:15378"/>
        <dbReference type="ChEBI" id="CHEBI:30616"/>
        <dbReference type="ChEBI" id="CHEBI:43474"/>
        <dbReference type="ChEBI" id="CHEBI:456216"/>
        <dbReference type="EC" id="3.6.4.13"/>
    </reaction>
</comment>
<dbReference type="GO" id="GO:0016787">
    <property type="term" value="F:hydrolase activity"/>
    <property type="evidence" value="ECO:0007669"/>
    <property type="project" value="UniProtKB-KW"/>
</dbReference>
<evidence type="ECO:0000256" key="2">
    <source>
        <dbReference type="ARBA" id="ARBA00012552"/>
    </source>
</evidence>
<dbReference type="InterPro" id="IPR007502">
    <property type="entry name" value="Helicase-assoc_dom"/>
</dbReference>
<feature type="compositionally biased region" description="Acidic residues" evidence="8">
    <location>
        <begin position="183"/>
        <end position="206"/>
    </location>
</feature>
<feature type="compositionally biased region" description="Gly residues" evidence="8">
    <location>
        <begin position="727"/>
        <end position="752"/>
    </location>
</feature>
<dbReference type="SMART" id="SM00847">
    <property type="entry name" value="HA2"/>
    <property type="match status" value="1"/>
</dbReference>
<feature type="compositionally biased region" description="Basic and acidic residues" evidence="8">
    <location>
        <begin position="1055"/>
        <end position="1064"/>
    </location>
</feature>
<feature type="compositionally biased region" description="Low complexity" evidence="8">
    <location>
        <begin position="21"/>
        <end position="34"/>
    </location>
</feature>
<dbReference type="InterPro" id="IPR048333">
    <property type="entry name" value="HA2_WH"/>
</dbReference>
<comment type="similarity">
    <text evidence="1">Belongs to the DEAD box helicase family. DEAH subfamily.</text>
</comment>
<evidence type="ECO:0000256" key="4">
    <source>
        <dbReference type="ARBA" id="ARBA00022801"/>
    </source>
</evidence>
<feature type="compositionally biased region" description="Acidic residues" evidence="8">
    <location>
        <begin position="625"/>
        <end position="636"/>
    </location>
</feature>
<dbReference type="PROSITE" id="PS51194">
    <property type="entry name" value="HELICASE_CTER"/>
    <property type="match status" value="1"/>
</dbReference>
<dbReference type="SMART" id="SM00490">
    <property type="entry name" value="HELICc"/>
    <property type="match status" value="1"/>
</dbReference>
<feature type="region of interest" description="Disordered" evidence="8">
    <location>
        <begin position="721"/>
        <end position="752"/>
    </location>
</feature>
<organism evidence="11 12">
    <name type="scientific">Volvox reticuliferus</name>
    <dbReference type="NCBI Taxonomy" id="1737510"/>
    <lineage>
        <taxon>Eukaryota</taxon>
        <taxon>Viridiplantae</taxon>
        <taxon>Chlorophyta</taxon>
        <taxon>core chlorophytes</taxon>
        <taxon>Chlorophyceae</taxon>
        <taxon>CS clade</taxon>
        <taxon>Chlamydomonadales</taxon>
        <taxon>Volvocaceae</taxon>
        <taxon>Volvox</taxon>
    </lineage>
</organism>
<dbReference type="InterPro" id="IPR002464">
    <property type="entry name" value="DNA/RNA_helicase_DEAH_CS"/>
</dbReference>
<feature type="compositionally biased region" description="Basic and acidic residues" evidence="8">
    <location>
        <begin position="228"/>
        <end position="239"/>
    </location>
</feature>
<feature type="compositionally biased region" description="Acidic residues" evidence="8">
    <location>
        <begin position="673"/>
        <end position="695"/>
    </location>
</feature>
<feature type="region of interest" description="Disordered" evidence="8">
    <location>
        <begin position="665"/>
        <end position="703"/>
    </location>
</feature>
<name>A0A8J4LQ37_9CHLO</name>
<comment type="caution">
    <text evidence="11">The sequence shown here is derived from an EMBL/GenBank/DDBJ whole genome shotgun (WGS) entry which is preliminary data.</text>
</comment>
<gene>
    <name evidence="11" type="ORF">Vretimale_9710</name>
</gene>
<feature type="region of interest" description="Disordered" evidence="8">
    <location>
        <begin position="1022"/>
        <end position="1064"/>
    </location>
</feature>
<evidence type="ECO:0000256" key="1">
    <source>
        <dbReference type="ARBA" id="ARBA00008792"/>
    </source>
</evidence>
<evidence type="ECO:0000256" key="7">
    <source>
        <dbReference type="ARBA" id="ARBA00047984"/>
    </source>
</evidence>
<evidence type="ECO:0000313" key="12">
    <source>
        <dbReference type="Proteomes" id="UP000722791"/>
    </source>
</evidence>
<keyword evidence="4" id="KW-0378">Hydrolase</keyword>
<dbReference type="PROSITE" id="PS51192">
    <property type="entry name" value="HELICASE_ATP_BIND_1"/>
    <property type="match status" value="1"/>
</dbReference>
<dbReference type="PROSITE" id="PS00690">
    <property type="entry name" value="DEAH_ATP_HELICASE"/>
    <property type="match status" value="1"/>
</dbReference>
<dbReference type="GO" id="GO:0005730">
    <property type="term" value="C:nucleolus"/>
    <property type="evidence" value="ECO:0007669"/>
    <property type="project" value="TreeGrafter"/>
</dbReference>
<reference evidence="11" key="1">
    <citation type="journal article" date="2021" name="Proc. Natl. Acad. Sci. U.S.A.">
        <title>Three genomes in the algal genus Volvox reveal the fate of a haploid sex-determining region after a transition to homothallism.</title>
        <authorList>
            <person name="Yamamoto K."/>
            <person name="Hamaji T."/>
            <person name="Kawai-Toyooka H."/>
            <person name="Matsuzaki R."/>
            <person name="Takahashi F."/>
            <person name="Nishimura Y."/>
            <person name="Kawachi M."/>
            <person name="Noguchi H."/>
            <person name="Minakuchi Y."/>
            <person name="Umen J.G."/>
            <person name="Toyoda A."/>
            <person name="Nozaki H."/>
        </authorList>
    </citation>
    <scope>NUCLEOTIDE SEQUENCE</scope>
    <source>
        <strain evidence="11">NIES-3785</strain>
    </source>
</reference>
<feature type="compositionally biased region" description="Low complexity" evidence="8">
    <location>
        <begin position="250"/>
        <end position="262"/>
    </location>
</feature>
<dbReference type="GO" id="GO:0003724">
    <property type="term" value="F:RNA helicase activity"/>
    <property type="evidence" value="ECO:0007669"/>
    <property type="project" value="UniProtKB-EC"/>
</dbReference>
<dbReference type="Proteomes" id="UP000722791">
    <property type="component" value="Unassembled WGS sequence"/>
</dbReference>
<dbReference type="PANTHER" id="PTHR18934">
    <property type="entry name" value="ATP-DEPENDENT RNA HELICASE"/>
    <property type="match status" value="1"/>
</dbReference>
<keyword evidence="6" id="KW-0067">ATP-binding</keyword>
<evidence type="ECO:0000256" key="8">
    <source>
        <dbReference type="SAM" id="MobiDB-lite"/>
    </source>
</evidence>
<dbReference type="EMBL" id="BNCQ01000018">
    <property type="protein sequence ID" value="GIM05301.1"/>
    <property type="molecule type" value="Genomic_DNA"/>
</dbReference>
<dbReference type="InterPro" id="IPR014001">
    <property type="entry name" value="Helicase_ATP-bd"/>
</dbReference>
<keyword evidence="3" id="KW-0547">Nucleotide-binding</keyword>
<keyword evidence="5" id="KW-0347">Helicase</keyword>
<evidence type="ECO:0000256" key="6">
    <source>
        <dbReference type="ARBA" id="ARBA00022840"/>
    </source>
</evidence>
<feature type="region of interest" description="Disordered" evidence="8">
    <location>
        <begin position="1"/>
        <end position="104"/>
    </location>
</feature>
<feature type="compositionally biased region" description="Basic and acidic residues" evidence="8">
    <location>
        <begin position="172"/>
        <end position="182"/>
    </location>
</feature>
<evidence type="ECO:0000313" key="11">
    <source>
        <dbReference type="EMBL" id="GIM05301.1"/>
    </source>
</evidence>
<dbReference type="GO" id="GO:0003723">
    <property type="term" value="F:RNA binding"/>
    <property type="evidence" value="ECO:0007669"/>
    <property type="project" value="TreeGrafter"/>
</dbReference>
<evidence type="ECO:0000259" key="9">
    <source>
        <dbReference type="PROSITE" id="PS51192"/>
    </source>
</evidence>
<dbReference type="AlphaFoldDB" id="A0A8J4LQ37"/>
<evidence type="ECO:0000259" key="10">
    <source>
        <dbReference type="PROSITE" id="PS51194"/>
    </source>
</evidence>
<sequence length="1064" mass="112616">MTKTSKRQQKNKQVQSLRSKAGGSSSGLANGLDLLSDELKQQYEESGIDPSQLVVAQTSKSTKGSKGASLKTGSAPPQPPEQELSKSQLRKLKQVQMKKDRREKLSQVLAQLHDHAASDVTLSLLRPLHQRGHRETKKQRLRRELQLQRAGLAGEQLAEALGGAPGGPGSELLRRRNVKDADEMYGSDSGDEGEESEQEEEEDVEEEKVPKAGDGSSDGSDGGDDDSHDGGDGGDKDGGDGGGRPKPGQATPAAADSAAAQKAALAAARREAARIRKKELGGVVPAIHDEQLRDLEVAAARRQAAAAAAEAAQFPHRVVQVTRPAAIVEARMGLPISGMEADIMEAVLAHDVVVLAGETGCGKTTQVPQFLLEAGYGCRDFPEKAGTVGITQPRRVAAVSTAERVAEELGCGIGEMVGYQVRYDRAVGAATRLKFMTDGILLRELQMDFLLSTYSVIIVDEAHERALNTDLLLGMLSRVVPMRRRMWRERQEAVARGERPVGQPVYPLKLIIMSATLRTSDFTENKRLFATPPPVINVPARQYPVTVHFSRRTEMVDYVSAAFRKVTRIHAELPPGGVLVFLTGQREVNQLCRKLKLHYSARRRRAAAMAGAGGGGGGIVSGGDGDGDGGDEGVDDGEEAELAAAAPEQYGGGGDAAEVAGDVAERRRRGGEDQEMDDYEELNGDEEGDEDEEEVQVLGGDQFTPEEIAAAERRFEETYGKSLLPSGTGGGGGGGSGDGGGGGGGGGGALGQDQGGPAPVYVLPLYAMLPQAQQAKVFAPHPPGHRLIIVATNVAETSLTIPGIRYVVDAGRSKQKLLEESSNGQMARYDVRWISKASASQRAGRAGRTCPGHAYRLYSSAHFNDTFPEHSPPEIVNTSLEGVVLVMKSMGVDKVHNFPFPTPPDADALRAAHRCLEALCALAPDSGRLTEIGRAMAAFPISPRHARMLLEVLKWHKSAGGGAGGDTKHDTDGVLTVPEQVARRAGRALPYAVALAAAVSVESPFVHIDTVGVPDSVADGGDAAVAAADNGDGDDSTGGKRRKQQTTRGGAVQKRRGECEADGD</sequence>
<dbReference type="Pfam" id="PF04408">
    <property type="entry name" value="WHD_HA2"/>
    <property type="match status" value="1"/>
</dbReference>
<protein>
    <recommendedName>
        <fullName evidence="2">RNA helicase</fullName>
        <ecNumber evidence="2">3.6.4.13</ecNumber>
    </recommendedName>
</protein>
<dbReference type="InterPro" id="IPR001650">
    <property type="entry name" value="Helicase_C-like"/>
</dbReference>
<feature type="domain" description="Helicase ATP-binding" evidence="9">
    <location>
        <begin position="344"/>
        <end position="535"/>
    </location>
</feature>
<dbReference type="Gene3D" id="1.20.120.1080">
    <property type="match status" value="1"/>
</dbReference>
<feature type="domain" description="Helicase C-terminal" evidence="10">
    <location>
        <begin position="683"/>
        <end position="891"/>
    </location>
</feature>